<dbReference type="PANTHER" id="PTHR36302">
    <property type="entry name" value="BLR7088 PROTEIN"/>
    <property type="match status" value="1"/>
</dbReference>
<evidence type="ECO:0000313" key="2">
    <source>
        <dbReference type="EMBL" id="HHK68349.1"/>
    </source>
</evidence>
<organism evidence="2">
    <name type="scientific">Caldiarchaeum subterraneum</name>
    <dbReference type="NCBI Taxonomy" id="311458"/>
    <lineage>
        <taxon>Archaea</taxon>
        <taxon>Nitrososphaerota</taxon>
        <taxon>Candidatus Caldarchaeales</taxon>
        <taxon>Candidatus Caldarchaeaceae</taxon>
        <taxon>Candidatus Caldarchaeum</taxon>
    </lineage>
</organism>
<keyword evidence="1" id="KW-1133">Transmembrane helix</keyword>
<gene>
    <name evidence="2" type="ORF">ENM11_04245</name>
</gene>
<dbReference type="SUPFAM" id="SSF110087">
    <property type="entry name" value="DR1885-like metal-binding protein"/>
    <property type="match status" value="1"/>
</dbReference>
<protein>
    <submittedName>
        <fullName evidence="2">Copper chaperone PCu(A)C</fullName>
    </submittedName>
</protein>
<dbReference type="InterPro" id="IPR036182">
    <property type="entry name" value="PCuAC_sf"/>
</dbReference>
<dbReference type="AlphaFoldDB" id="A0A7C5Q476"/>
<accession>A0A7C5Q476</accession>
<dbReference type="InterPro" id="IPR007410">
    <property type="entry name" value="LpqE-like"/>
</dbReference>
<reference evidence="2" key="1">
    <citation type="journal article" date="2020" name="mSystems">
        <title>Genome- and Community-Level Interaction Insights into Carbon Utilization and Element Cycling Functions of Hydrothermarchaeota in Hydrothermal Sediment.</title>
        <authorList>
            <person name="Zhou Z."/>
            <person name="Liu Y."/>
            <person name="Xu W."/>
            <person name="Pan J."/>
            <person name="Luo Z.H."/>
            <person name="Li M."/>
        </authorList>
    </citation>
    <scope>NUCLEOTIDE SEQUENCE [LARGE SCALE GENOMIC DNA]</scope>
    <source>
        <strain evidence="2">SpSt-1056</strain>
    </source>
</reference>
<sequence>MLLSSNTVRLSGKALHIGHARISSNRYFILNKSNPAREVFIFLYEGLILTDLKIGKLAWVMIAVIILAGVATVFAVGSVPQASDVAARVSHDTGAIFLNLKNNGFLPDCVVGVEVNGEINGKEFPIKAELHTTVMEKDIMRMVKVDKICVNPLSEVRMRGVEGEGYHIMIFGDLENVEMFHVYLKFESGKVLHFHAEKPQTGPPPHKH</sequence>
<name>A0A7C5Q476_CALS0</name>
<dbReference type="InterPro" id="IPR058248">
    <property type="entry name" value="Lxx211020-like"/>
</dbReference>
<dbReference type="Gene3D" id="2.60.40.1890">
    <property type="entry name" value="PCu(A)C copper chaperone"/>
    <property type="match status" value="1"/>
</dbReference>
<evidence type="ECO:0000256" key="1">
    <source>
        <dbReference type="SAM" id="Phobius"/>
    </source>
</evidence>
<dbReference type="PANTHER" id="PTHR36302:SF1">
    <property type="entry name" value="COPPER CHAPERONE PCU(A)C"/>
    <property type="match status" value="1"/>
</dbReference>
<comment type="caution">
    <text evidence="2">The sequence shown here is derived from an EMBL/GenBank/DDBJ whole genome shotgun (WGS) entry which is preliminary data.</text>
</comment>
<dbReference type="Pfam" id="PF04314">
    <property type="entry name" value="PCuAC"/>
    <property type="match status" value="1"/>
</dbReference>
<keyword evidence="1" id="KW-0472">Membrane</keyword>
<proteinExistence type="predicted"/>
<keyword evidence="1" id="KW-0812">Transmembrane</keyword>
<feature type="transmembrane region" description="Helical" evidence="1">
    <location>
        <begin position="57"/>
        <end position="79"/>
    </location>
</feature>
<dbReference type="EMBL" id="DRWN01000029">
    <property type="protein sequence ID" value="HHK68349.1"/>
    <property type="molecule type" value="Genomic_DNA"/>
</dbReference>